<organism evidence="3 4">
    <name type="scientific">Methylocapsa palsarum</name>
    <dbReference type="NCBI Taxonomy" id="1612308"/>
    <lineage>
        <taxon>Bacteria</taxon>
        <taxon>Pseudomonadati</taxon>
        <taxon>Pseudomonadota</taxon>
        <taxon>Alphaproteobacteria</taxon>
        <taxon>Hyphomicrobiales</taxon>
        <taxon>Beijerinckiaceae</taxon>
        <taxon>Methylocapsa</taxon>
    </lineage>
</organism>
<keyword evidence="2" id="KW-0732">Signal</keyword>
<feature type="region of interest" description="Disordered" evidence="1">
    <location>
        <begin position="25"/>
        <end position="130"/>
    </location>
</feature>
<proteinExistence type="predicted"/>
<feature type="signal peptide" evidence="2">
    <location>
        <begin position="1"/>
        <end position="17"/>
    </location>
</feature>
<evidence type="ECO:0000256" key="2">
    <source>
        <dbReference type="SAM" id="SignalP"/>
    </source>
</evidence>
<evidence type="ECO:0000313" key="4">
    <source>
        <dbReference type="Proteomes" id="UP000198755"/>
    </source>
</evidence>
<evidence type="ECO:0000256" key="1">
    <source>
        <dbReference type="SAM" id="MobiDB-lite"/>
    </source>
</evidence>
<reference evidence="3 4" key="1">
    <citation type="submission" date="2016-10" db="EMBL/GenBank/DDBJ databases">
        <authorList>
            <person name="de Groot N.N."/>
        </authorList>
    </citation>
    <scope>NUCLEOTIDE SEQUENCE [LARGE SCALE GENOMIC DNA]</scope>
    <source>
        <strain evidence="3 4">NE2</strain>
    </source>
</reference>
<keyword evidence="4" id="KW-1185">Reference proteome</keyword>
<evidence type="ECO:0000313" key="3">
    <source>
        <dbReference type="EMBL" id="SFK27337.1"/>
    </source>
</evidence>
<gene>
    <name evidence="3" type="ORF">SAMN05444581_10535</name>
</gene>
<feature type="chain" id="PRO_5011658864" description="Lectin-like protein BA14k" evidence="2">
    <location>
        <begin position="18"/>
        <end position="190"/>
    </location>
</feature>
<name>A0A1I3Y5T6_9HYPH</name>
<evidence type="ECO:0008006" key="5">
    <source>
        <dbReference type="Google" id="ProtNLM"/>
    </source>
</evidence>
<dbReference type="Proteomes" id="UP000198755">
    <property type="component" value="Unassembled WGS sequence"/>
</dbReference>
<dbReference type="AlphaFoldDB" id="A0A1I3Y5T6"/>
<protein>
    <recommendedName>
        <fullName evidence="5">Lectin-like protein BA14k</fullName>
    </recommendedName>
</protein>
<sequence>MKHVPIAIAATIAFALAAGFVNSGASQKSARGPSKASATDVAPASPDRPENDAQEQIFVSAITAPEGAEESRTKSNETGLLPADSEIRDEASASPGKATDTALPSIPDLKESVNAGLPDQAAPSANRRNSPTHWKHFAARQHPRVHLAETARERPAYDPSERRFGFSGHFGACYYSGYVTAAGYQIRKSC</sequence>
<dbReference type="RefSeq" id="WP_091680432.1">
    <property type="nucleotide sequence ID" value="NZ_FOSN01000005.1"/>
</dbReference>
<dbReference type="EMBL" id="FOSN01000005">
    <property type="protein sequence ID" value="SFK27337.1"/>
    <property type="molecule type" value="Genomic_DNA"/>
</dbReference>
<accession>A0A1I3Y5T6</accession>